<feature type="domain" description="Rcc01698-like C-terminal" evidence="2">
    <location>
        <begin position="524"/>
        <end position="601"/>
    </location>
</feature>
<dbReference type="Proteomes" id="UP000672097">
    <property type="component" value="Unassembled WGS sequence"/>
</dbReference>
<proteinExistence type="predicted"/>
<gene>
    <name evidence="3" type="ORF">KAK11_04875</name>
</gene>
<dbReference type="InterPro" id="IPR056490">
    <property type="entry name" value="Rcc01698_C"/>
</dbReference>
<name>A0ABS5DU38_9BURK</name>
<dbReference type="Pfam" id="PF13550">
    <property type="entry name" value="Phage-tail_3"/>
    <property type="match status" value="1"/>
</dbReference>
<evidence type="ECO:0000259" key="2">
    <source>
        <dbReference type="Pfam" id="PF23666"/>
    </source>
</evidence>
<evidence type="ECO:0000259" key="1">
    <source>
        <dbReference type="Pfam" id="PF13550"/>
    </source>
</evidence>
<organism evidence="3 4">
    <name type="scientific">Ideonella paludis</name>
    <dbReference type="NCBI Taxonomy" id="1233411"/>
    <lineage>
        <taxon>Bacteria</taxon>
        <taxon>Pseudomonadati</taxon>
        <taxon>Pseudomonadota</taxon>
        <taxon>Betaproteobacteria</taxon>
        <taxon>Burkholderiales</taxon>
        <taxon>Sphaerotilaceae</taxon>
        <taxon>Ideonella</taxon>
    </lineage>
</organism>
<feature type="domain" description="Tip attachment protein J" evidence="1">
    <location>
        <begin position="236"/>
        <end position="416"/>
    </location>
</feature>
<evidence type="ECO:0000313" key="3">
    <source>
        <dbReference type="EMBL" id="MBQ0934657.1"/>
    </source>
</evidence>
<protein>
    <submittedName>
        <fullName evidence="3">Phage tail protein</fullName>
    </submittedName>
</protein>
<dbReference type="EMBL" id="JAGQDG010000002">
    <property type="protein sequence ID" value="MBQ0934657.1"/>
    <property type="molecule type" value="Genomic_DNA"/>
</dbReference>
<keyword evidence="4" id="KW-1185">Reference proteome</keyword>
<accession>A0ABS5DU38</accession>
<dbReference type="InterPro" id="IPR032876">
    <property type="entry name" value="J_dom"/>
</dbReference>
<dbReference type="Pfam" id="PF23666">
    <property type="entry name" value="Rcc01698_C"/>
    <property type="match status" value="1"/>
</dbReference>
<comment type="caution">
    <text evidence="3">The sequence shown here is derived from an EMBL/GenBank/DDBJ whole genome shotgun (WGS) entry which is preliminary data.</text>
</comment>
<sequence length="1487" mass="156182">MSGNGTISQSEDRLSAMQIQSSSQGVTIPVVYGLARVKPNLLWYGAFEAIPHVSTQEAGKGGGTTSETTTFTYRAAVIMGLCEGEVAEVTEAFRGKSRFVNGAASALAQMGLSFSSGAIGAPVWPFLQTYVPKDSAGNATGAAGSEALSYSGIARVYGEAYELGNSANVENHGFVVKGKLSYSVSPTVPDADPADVAFDLLTNKRYGARLDPARLDVSRWSTYCRAAGLLMSPAFTEQAPAADIIKKLTQLTNTAPVLSEGVLKFIPYGDTDLTGNGATYTANVTPVYDLQPDDFLDLEAPVRKRLKPPADLFNAVRIQYRNRANAYNLDVGGHRDGADIDVNGLRMDEPIQAEWLCDPAVVNTVAQLLVQRSLYIPAEYEFTIGPRFDLLEPMDLVTLTEPELDLVQTPVRITNIAETEEGNFVITAEDFPLGAASATLYPSESGSGYAQNFNISPGPCLAPVVFEAPGALTVNGLELCIAATGLGPNWGGCNVWVSLDGDNYRQVGSIVGGSRYGSLSAAATASGALAVQLHKGQLTSGTADDVAARATLCFVRTGTTEEFFAYEGANLTGAQAYSLTGSARGLYGTTPSAHNAGAKFVRVDASIVKSGAIDLAYIGKTISIKLTSTNVYGGGEEGLADVTEYLYTITGSRVYGNAGAAALAGVDSAASDNVLTAGEKPPILLEHVRAVNEQAGITAQAVALGITTEKDAYTTAFTALTTYLATLTTPTAWSDVSGSTNIDGTTFRTKWAAMYTARQNLLNKMDAVASTRADWSAVGGRPSDDQIRNNLINLDFWRKGGSIAWSTNGESNALLTCSPVVGDPVNVLAAGPKGGPDVFWYCQESTGDGQNGGGWNGAPFAVPLDPTKAYRFVLPIRRIGGTGTSYWGVANVCDINTTTLNGNPYFASMANIPTDRWYLFVGYVYPYGSTGNSHDSAGIWDCKTGLKVQAGLNWNHAPAGVDSHRAYQYYASTGAEQMFGRPCVNVVDGTEPSLRDYFEPGAVLNDALVPSINAAASAAAAAASAASAAQATANSATAALTAISSDSVLSKGEKPQVVQDWLAVSAERGGILGQANAYGIVSERDAYITAHDALNNYLSGLSPAYNDTSTDTPINGASFRLYWVQLYDARQALLNKISAVAGTLAVWSSVSGAGKPQDNATVGAQLGSNLKDSSGVSLTDYQVLNNTDAIIRAPSAGYANFPTYAAGGAIKVKLPQSWTNTMLRLYVEVYEYATDASVTYEVGGYTYSGTPAWYNAYARAVGNPDKVRPVYFGHDGSYCCIWIGAGSGTWDYPVVRIKDVMTGYNNTARATWETGWTISLDTGGALNVSATVVKPVPGGALSGLNQADTANLVPGAATGIQVAKVDSLAFSPGNFYSPNGPSLNLTVPGLAEITFTCTIGLNAVSVADTISCFFAYSGNGEGNGDLQPKIPIPAGLQSGAKVSFTHSLTINQYGAGPWSLTMSFARANLSNNYTITASVLRITEIKR</sequence>
<evidence type="ECO:0000313" key="4">
    <source>
        <dbReference type="Proteomes" id="UP000672097"/>
    </source>
</evidence>
<reference evidence="3 4" key="1">
    <citation type="submission" date="2021-04" db="EMBL/GenBank/DDBJ databases">
        <title>The genome sequence of type strain Ideonella paludis KCTC 32238.</title>
        <authorList>
            <person name="Liu Y."/>
        </authorList>
    </citation>
    <scope>NUCLEOTIDE SEQUENCE [LARGE SCALE GENOMIC DNA]</scope>
    <source>
        <strain evidence="3 4">KCTC 32238</strain>
    </source>
</reference>
<dbReference type="RefSeq" id="WP_210806835.1">
    <property type="nucleotide sequence ID" value="NZ_JAGQDG010000002.1"/>
</dbReference>